<feature type="region of interest" description="Disordered" evidence="1">
    <location>
        <begin position="176"/>
        <end position="321"/>
    </location>
</feature>
<evidence type="ECO:0000313" key="3">
    <source>
        <dbReference type="Proteomes" id="UP001201812"/>
    </source>
</evidence>
<dbReference type="AlphaFoldDB" id="A0AAD4N5A6"/>
<accession>A0AAD4N5A6</accession>
<protein>
    <recommendedName>
        <fullName evidence="4">Protein CDV3 homolog</fullName>
    </recommendedName>
</protein>
<evidence type="ECO:0008006" key="4">
    <source>
        <dbReference type="Google" id="ProtNLM"/>
    </source>
</evidence>
<keyword evidence="3" id="KW-1185">Reference proteome</keyword>
<feature type="compositionally biased region" description="Polar residues" evidence="1">
    <location>
        <begin position="299"/>
        <end position="308"/>
    </location>
</feature>
<evidence type="ECO:0000256" key="1">
    <source>
        <dbReference type="SAM" id="MobiDB-lite"/>
    </source>
</evidence>
<name>A0AAD4N5A6_9BILA</name>
<evidence type="ECO:0000313" key="2">
    <source>
        <dbReference type="EMBL" id="KAI1713452.1"/>
    </source>
</evidence>
<feature type="compositionally biased region" description="Basic and acidic residues" evidence="1">
    <location>
        <begin position="207"/>
        <end position="220"/>
    </location>
</feature>
<comment type="caution">
    <text evidence="2">The sequence shown here is derived from an EMBL/GenBank/DDBJ whole genome shotgun (WGS) entry which is preliminary data.</text>
</comment>
<proteinExistence type="predicted"/>
<dbReference type="EMBL" id="JAKKPZ010000015">
    <property type="protein sequence ID" value="KAI1713452.1"/>
    <property type="molecule type" value="Genomic_DNA"/>
</dbReference>
<reference evidence="2" key="1">
    <citation type="submission" date="2022-01" db="EMBL/GenBank/DDBJ databases">
        <title>Genome Sequence Resource for Two Populations of Ditylenchus destructor, the Migratory Endoparasitic Phytonematode.</title>
        <authorList>
            <person name="Zhang H."/>
            <person name="Lin R."/>
            <person name="Xie B."/>
        </authorList>
    </citation>
    <scope>NUCLEOTIDE SEQUENCE</scope>
    <source>
        <strain evidence="2">BazhouSP</strain>
    </source>
</reference>
<sequence>MADDLSAFFAKKAQKSKDKKKKAVVNLDDVAQQLERKAKIQEQGEFDFDNEDSPKDGEFQKLGAKSTLEKRQQNDEDSEWIEYSEKPILKEINFRDFVEQPDEEIEEEKKDSNSDNVKTWNLVKEPVAEEPIVKPPVKSVYQAPGQARKAANLDLKNEEMFPSIGDADKIVEKIRTEEKKKATTPAKPEDQFETMKGPPKYAPPRGAVDRSARQMVKEVNWRSTAKPRAAPATQQSATKAEDEGNWSSIAKSRAAPATQQSVTKAEEEGSWRSTAKPRAAPATQQSPQRRMNAPAESQPVASTAQSTKPGAYVPPSMRNKT</sequence>
<gene>
    <name evidence="2" type="ORF">DdX_08966</name>
</gene>
<dbReference type="Proteomes" id="UP001201812">
    <property type="component" value="Unassembled WGS sequence"/>
</dbReference>
<feature type="region of interest" description="Disordered" evidence="1">
    <location>
        <begin position="41"/>
        <end position="82"/>
    </location>
</feature>
<organism evidence="2 3">
    <name type="scientific">Ditylenchus destructor</name>
    <dbReference type="NCBI Taxonomy" id="166010"/>
    <lineage>
        <taxon>Eukaryota</taxon>
        <taxon>Metazoa</taxon>
        <taxon>Ecdysozoa</taxon>
        <taxon>Nematoda</taxon>
        <taxon>Chromadorea</taxon>
        <taxon>Rhabditida</taxon>
        <taxon>Tylenchina</taxon>
        <taxon>Tylenchomorpha</taxon>
        <taxon>Sphaerularioidea</taxon>
        <taxon>Anguinidae</taxon>
        <taxon>Anguininae</taxon>
        <taxon>Ditylenchus</taxon>
    </lineage>
</organism>